<protein>
    <submittedName>
        <fullName evidence="1">Uncharacterized protein</fullName>
    </submittedName>
</protein>
<accession>A0A0F9FGW1</accession>
<proteinExistence type="predicted"/>
<gene>
    <name evidence="1" type="ORF">LCGC14_2244930</name>
</gene>
<dbReference type="AlphaFoldDB" id="A0A0F9FGW1"/>
<name>A0A0F9FGW1_9ZZZZ</name>
<sequence>MSDQVIRYETEEEFLNYRNQRDALCQGKPIGLPDWGKDPDAYWKAYYEYKHAHPGRHIRIRTWLLKEQIKKGQLIRQHCEYENVVFNTVDEMRASDIYVNKH</sequence>
<feature type="non-terminal residue" evidence="1">
    <location>
        <position position="102"/>
    </location>
</feature>
<dbReference type="EMBL" id="LAZR01030475">
    <property type="protein sequence ID" value="KKL56490.1"/>
    <property type="molecule type" value="Genomic_DNA"/>
</dbReference>
<comment type="caution">
    <text evidence="1">The sequence shown here is derived from an EMBL/GenBank/DDBJ whole genome shotgun (WGS) entry which is preliminary data.</text>
</comment>
<evidence type="ECO:0000313" key="1">
    <source>
        <dbReference type="EMBL" id="KKL56490.1"/>
    </source>
</evidence>
<organism evidence="1">
    <name type="scientific">marine sediment metagenome</name>
    <dbReference type="NCBI Taxonomy" id="412755"/>
    <lineage>
        <taxon>unclassified sequences</taxon>
        <taxon>metagenomes</taxon>
        <taxon>ecological metagenomes</taxon>
    </lineage>
</organism>
<reference evidence="1" key="1">
    <citation type="journal article" date="2015" name="Nature">
        <title>Complex archaea that bridge the gap between prokaryotes and eukaryotes.</title>
        <authorList>
            <person name="Spang A."/>
            <person name="Saw J.H."/>
            <person name="Jorgensen S.L."/>
            <person name="Zaremba-Niedzwiedzka K."/>
            <person name="Martijn J."/>
            <person name="Lind A.E."/>
            <person name="van Eijk R."/>
            <person name="Schleper C."/>
            <person name="Guy L."/>
            <person name="Ettema T.J."/>
        </authorList>
    </citation>
    <scope>NUCLEOTIDE SEQUENCE</scope>
</reference>